<dbReference type="CDD" id="cd01185">
    <property type="entry name" value="INTN1_C_like"/>
    <property type="match status" value="1"/>
</dbReference>
<gene>
    <name evidence="5" type="ORF">LX78_00976</name>
</gene>
<dbReference type="AlphaFoldDB" id="A0A316DN73"/>
<dbReference type="OrthoDB" id="892893at2"/>
<dbReference type="PROSITE" id="PS51898">
    <property type="entry name" value="TYR_RECOMBINASE"/>
    <property type="match status" value="1"/>
</dbReference>
<evidence type="ECO:0000256" key="2">
    <source>
        <dbReference type="ARBA" id="ARBA00023125"/>
    </source>
</evidence>
<comment type="caution">
    <text evidence="5">The sequence shown here is derived from an EMBL/GenBank/DDBJ whole genome shotgun (WGS) entry which is preliminary data.</text>
</comment>
<dbReference type="InterPro" id="IPR050090">
    <property type="entry name" value="Tyrosine_recombinase_XerCD"/>
</dbReference>
<dbReference type="InterPro" id="IPR025269">
    <property type="entry name" value="SAM-like_dom"/>
</dbReference>
<dbReference type="Pfam" id="PF00589">
    <property type="entry name" value="Phage_integrase"/>
    <property type="match status" value="1"/>
</dbReference>
<dbReference type="Gene3D" id="1.10.150.130">
    <property type="match status" value="1"/>
</dbReference>
<dbReference type="GO" id="GO:0006310">
    <property type="term" value="P:DNA recombination"/>
    <property type="evidence" value="ECO:0007669"/>
    <property type="project" value="UniProtKB-KW"/>
</dbReference>
<keyword evidence="6" id="KW-1185">Reference proteome</keyword>
<proteinExistence type="inferred from homology"/>
<dbReference type="InterPro" id="IPR011010">
    <property type="entry name" value="DNA_brk_join_enz"/>
</dbReference>
<dbReference type="InterPro" id="IPR002104">
    <property type="entry name" value="Integrase_catalytic"/>
</dbReference>
<evidence type="ECO:0000313" key="6">
    <source>
        <dbReference type="Proteomes" id="UP000245430"/>
    </source>
</evidence>
<dbReference type="GO" id="GO:0015074">
    <property type="term" value="P:DNA integration"/>
    <property type="evidence" value="ECO:0007669"/>
    <property type="project" value="InterPro"/>
</dbReference>
<sequence>MATINYLVKGTKGYSNVLLRFKNGRKFDYTASTDLKVLPNHWSQAKQKVKNTNDAAYKDEVNQHLFELENFIITEFNSDNSKGVYIDRDWLKSKIANHFNRPVNDDAIDQVFFLPFVERFIELAPSRIIKGKNKPVSSGTITKYTTTKNKIIEYEKKFKTKLKFTDLNLTFYDRFVNYLTQEQKINLGTVGNYIGTIKTMARDAKLQGLPVHEHINHPKFFAPKVKADSIYLKDSEINKIYNHDYKGVERLENARDLFIIGLRTGLRISDFLRLKATNIKEGFIEIETQKTGQNVVIPMHPQVKEILEKHNGFPRKISDQKFNLHIKDVCEEAGFKQEIEGAMINPKTKRKEKGIYPMHKLVTSHICRRSFASNLYGKLPNMVIMAITGHQTEAQFLKYIKITPKENAKTLQEFWLKQNKENNIEKVNMKVAK</sequence>
<dbReference type="PANTHER" id="PTHR30349:SF64">
    <property type="entry name" value="PROPHAGE INTEGRASE INTD-RELATED"/>
    <property type="match status" value="1"/>
</dbReference>
<feature type="domain" description="Tyr recombinase" evidence="4">
    <location>
        <begin position="226"/>
        <end position="412"/>
    </location>
</feature>
<dbReference type="InterPro" id="IPR010998">
    <property type="entry name" value="Integrase_recombinase_N"/>
</dbReference>
<evidence type="ECO:0000259" key="4">
    <source>
        <dbReference type="PROSITE" id="PS51898"/>
    </source>
</evidence>
<dbReference type="Proteomes" id="UP000245430">
    <property type="component" value="Unassembled WGS sequence"/>
</dbReference>
<keyword evidence="2" id="KW-0238">DNA-binding</keyword>
<reference evidence="5 6" key="1">
    <citation type="submission" date="2018-05" db="EMBL/GenBank/DDBJ databases">
        <title>Genomic Encyclopedia of Archaeal and Bacterial Type Strains, Phase II (KMG-II): from individual species to whole genera.</title>
        <authorList>
            <person name="Goeker M."/>
        </authorList>
    </citation>
    <scope>NUCLEOTIDE SEQUENCE [LARGE SCALE GENOMIC DNA]</scope>
    <source>
        <strain evidence="5 6">DSM 22637</strain>
    </source>
</reference>
<dbReference type="Gene3D" id="1.10.443.10">
    <property type="entry name" value="Intergrase catalytic core"/>
    <property type="match status" value="1"/>
</dbReference>
<dbReference type="PANTHER" id="PTHR30349">
    <property type="entry name" value="PHAGE INTEGRASE-RELATED"/>
    <property type="match status" value="1"/>
</dbReference>
<evidence type="ECO:0000313" key="5">
    <source>
        <dbReference type="EMBL" id="PWK19627.1"/>
    </source>
</evidence>
<dbReference type="InterPro" id="IPR013762">
    <property type="entry name" value="Integrase-like_cat_sf"/>
</dbReference>
<evidence type="ECO:0000256" key="1">
    <source>
        <dbReference type="ARBA" id="ARBA00008857"/>
    </source>
</evidence>
<protein>
    <submittedName>
        <fullName evidence="5">Integrase</fullName>
    </submittedName>
</protein>
<dbReference type="Pfam" id="PF13102">
    <property type="entry name" value="Phage_int_SAM_5"/>
    <property type="match status" value="1"/>
</dbReference>
<keyword evidence="3" id="KW-0233">DNA recombination</keyword>
<dbReference type="GO" id="GO:0003677">
    <property type="term" value="F:DNA binding"/>
    <property type="evidence" value="ECO:0007669"/>
    <property type="project" value="UniProtKB-KW"/>
</dbReference>
<name>A0A316DN73_9FLAO</name>
<comment type="similarity">
    <text evidence="1">Belongs to the 'phage' integrase family.</text>
</comment>
<dbReference type="SUPFAM" id="SSF56349">
    <property type="entry name" value="DNA breaking-rejoining enzymes"/>
    <property type="match status" value="1"/>
</dbReference>
<dbReference type="EMBL" id="QGGP01000002">
    <property type="protein sequence ID" value="PWK19627.1"/>
    <property type="molecule type" value="Genomic_DNA"/>
</dbReference>
<evidence type="ECO:0000256" key="3">
    <source>
        <dbReference type="ARBA" id="ARBA00023172"/>
    </source>
</evidence>
<organism evidence="5 6">
    <name type="scientific">Xanthomarina spongicola</name>
    <dbReference type="NCBI Taxonomy" id="570520"/>
    <lineage>
        <taxon>Bacteria</taxon>
        <taxon>Pseudomonadati</taxon>
        <taxon>Bacteroidota</taxon>
        <taxon>Flavobacteriia</taxon>
        <taxon>Flavobacteriales</taxon>
        <taxon>Flavobacteriaceae</taxon>
        <taxon>Xanthomarina</taxon>
    </lineage>
</organism>
<dbReference type="RefSeq" id="WP_109681514.1">
    <property type="nucleotide sequence ID" value="NZ_QGGP01000002.1"/>
</dbReference>
<accession>A0A316DN73</accession>